<comment type="caution">
    <text evidence="1">The sequence shown here is derived from an EMBL/GenBank/DDBJ whole genome shotgun (WGS) entry which is preliminary data.</text>
</comment>
<evidence type="ECO:0000313" key="2">
    <source>
        <dbReference type="Proteomes" id="UP000231632"/>
    </source>
</evidence>
<gene>
    <name evidence="1" type="ORF">MMIC_P2240</name>
</gene>
<reference evidence="1 2" key="1">
    <citation type="journal article" date="2017" name="Arch. Microbiol.">
        <title>Mariprofundus micogutta sp. nov., a novel iron-oxidizing zetaproteobacterium isolated from a deep-sea hydrothermal field at the Bayonnaise knoll of the Izu-Ogasawara arc, and a description of Mariprofundales ord. nov. and Zetaproteobacteria classis nov.</title>
        <authorList>
            <person name="Makita H."/>
            <person name="Tanaka E."/>
            <person name="Mitsunobu S."/>
            <person name="Miyazaki M."/>
            <person name="Nunoura T."/>
            <person name="Uematsu K."/>
            <person name="Takaki Y."/>
            <person name="Nishi S."/>
            <person name="Shimamura S."/>
            <person name="Takai K."/>
        </authorList>
    </citation>
    <scope>NUCLEOTIDE SEQUENCE [LARGE SCALE GENOMIC DNA]</scope>
    <source>
        <strain evidence="1 2">ET2</strain>
    </source>
</reference>
<dbReference type="STRING" id="1921010.MMIC_P2240"/>
<dbReference type="PIRSF" id="PIRSF019169">
    <property type="entry name" value="PilM"/>
    <property type="match status" value="1"/>
</dbReference>
<accession>A0A1L8CQR3</accession>
<dbReference type="CDD" id="cd24049">
    <property type="entry name" value="ASKHA_NBD_PilM"/>
    <property type="match status" value="1"/>
</dbReference>
<evidence type="ECO:0000313" key="1">
    <source>
        <dbReference type="EMBL" id="GAV21258.1"/>
    </source>
</evidence>
<dbReference type="RefSeq" id="WP_143144950.1">
    <property type="nucleotide sequence ID" value="NZ_BDFD01000024.1"/>
</dbReference>
<dbReference type="Gene3D" id="3.30.420.40">
    <property type="match status" value="2"/>
</dbReference>
<dbReference type="SUPFAM" id="SSF53067">
    <property type="entry name" value="Actin-like ATPase domain"/>
    <property type="match status" value="2"/>
</dbReference>
<proteinExistence type="predicted"/>
<dbReference type="PANTHER" id="PTHR32432">
    <property type="entry name" value="CELL DIVISION PROTEIN FTSA-RELATED"/>
    <property type="match status" value="1"/>
</dbReference>
<dbReference type="Proteomes" id="UP000231632">
    <property type="component" value="Unassembled WGS sequence"/>
</dbReference>
<dbReference type="AlphaFoldDB" id="A0A1L8CQR3"/>
<dbReference type="Pfam" id="PF11104">
    <property type="entry name" value="PilM_2"/>
    <property type="match status" value="1"/>
</dbReference>
<dbReference type="Gene3D" id="3.30.1490.300">
    <property type="match status" value="1"/>
</dbReference>
<sequence>MSFFSNKSEGMMGIDISSTGIKLVELSNARSGYELSAMAMVPLPRDAIVENTIIDSTAVTQALIEAVKIAKPSVRNVAFSVSGNAVIIKTINMPVTNEFDLEAQIDFEADQHVPYDIDDVFLDFQIQGMSADDPEQIEVVLVACKREVVEDYQLVLSDAGLQAKCVDCAVFALENAAELTEEHGSADGMGQLVPDEDADVHALINIGANMMNINVLINGQMSFVRDQFYGGQNLTEEIQKEHGISYQAAEQLKAENFSEIHPDALERFYVGLTSELVRSLDFYSASKAEFPVRKLMLSGGCALIPNIATELEQRLGIDTVILNPFKQIKVSEKKFDVEHIKRIGPMLMVPAGLALRAFDE</sequence>
<dbReference type="PANTHER" id="PTHR32432:SF3">
    <property type="entry name" value="ETHANOLAMINE UTILIZATION PROTEIN EUTJ"/>
    <property type="match status" value="1"/>
</dbReference>
<dbReference type="NCBIfam" id="TIGR01175">
    <property type="entry name" value="pilM"/>
    <property type="match status" value="1"/>
</dbReference>
<organism evidence="1 2">
    <name type="scientific">Mariprofundus micogutta</name>
    <dbReference type="NCBI Taxonomy" id="1921010"/>
    <lineage>
        <taxon>Bacteria</taxon>
        <taxon>Pseudomonadati</taxon>
        <taxon>Pseudomonadota</taxon>
        <taxon>Candidatius Mariprofundia</taxon>
        <taxon>Mariprofundales</taxon>
        <taxon>Mariprofundaceae</taxon>
        <taxon>Mariprofundus</taxon>
    </lineage>
</organism>
<dbReference type="OrthoDB" id="5290269at2"/>
<protein>
    <submittedName>
        <fullName evidence="1">Type IV pilus assembly protein PilM</fullName>
    </submittedName>
</protein>
<dbReference type="InterPro" id="IPR043129">
    <property type="entry name" value="ATPase_NBD"/>
</dbReference>
<name>A0A1L8CQR3_9PROT</name>
<dbReference type="InterPro" id="IPR005883">
    <property type="entry name" value="PilM"/>
</dbReference>
<dbReference type="EMBL" id="BDFD01000024">
    <property type="protein sequence ID" value="GAV21258.1"/>
    <property type="molecule type" value="Genomic_DNA"/>
</dbReference>
<dbReference type="InterPro" id="IPR050696">
    <property type="entry name" value="FtsA/MreB"/>
</dbReference>
<keyword evidence="2" id="KW-1185">Reference proteome</keyword>